<dbReference type="Proteomes" id="UP000028045">
    <property type="component" value="Unassembled WGS sequence"/>
</dbReference>
<evidence type="ECO:0000256" key="1">
    <source>
        <dbReference type="SAM" id="MobiDB-lite"/>
    </source>
</evidence>
<proteinExistence type="predicted"/>
<sequence>MPSREPSCDDASTQSGSSNATAAATGAAVADDPSDCSDVEGEITVANDVMPSLPSVDRIPPKRRAEKKDRNRLYWQQIHTLNLLEFLREYRNQRRLYNDKSTLVRKLVDEILPRMQDKFPSGRGLRAYEDARIGISAGH</sequence>
<organism evidence="2 3">
    <name type="scientific">Stachybotrys chartarum (strain CBS 109288 / IBT 7711)</name>
    <name type="common">Toxic black mold</name>
    <name type="synonym">Stilbospora chartarum</name>
    <dbReference type="NCBI Taxonomy" id="1280523"/>
    <lineage>
        <taxon>Eukaryota</taxon>
        <taxon>Fungi</taxon>
        <taxon>Dikarya</taxon>
        <taxon>Ascomycota</taxon>
        <taxon>Pezizomycotina</taxon>
        <taxon>Sordariomycetes</taxon>
        <taxon>Hypocreomycetidae</taxon>
        <taxon>Hypocreales</taxon>
        <taxon>Stachybotryaceae</taxon>
        <taxon>Stachybotrys</taxon>
    </lineage>
</organism>
<gene>
    <name evidence="2" type="ORF">S7711_11390</name>
</gene>
<feature type="compositionally biased region" description="Acidic residues" evidence="1">
    <location>
        <begin position="32"/>
        <end position="41"/>
    </location>
</feature>
<keyword evidence="3" id="KW-1185">Reference proteome</keyword>
<dbReference type="HOGENOM" id="CLU_1846404_0_0_1"/>
<dbReference type="EMBL" id="KL647383">
    <property type="protein sequence ID" value="KEY75243.1"/>
    <property type="molecule type" value="Genomic_DNA"/>
</dbReference>
<feature type="compositionally biased region" description="Low complexity" evidence="1">
    <location>
        <begin position="11"/>
        <end position="30"/>
    </location>
</feature>
<accession>A0A084BCG4</accession>
<evidence type="ECO:0000313" key="3">
    <source>
        <dbReference type="Proteomes" id="UP000028045"/>
    </source>
</evidence>
<feature type="region of interest" description="Disordered" evidence="1">
    <location>
        <begin position="1"/>
        <end position="70"/>
    </location>
</feature>
<reference evidence="2 3" key="1">
    <citation type="journal article" date="2014" name="BMC Genomics">
        <title>Comparative genome sequencing reveals chemotype-specific gene clusters in the toxigenic black mold Stachybotrys.</title>
        <authorList>
            <person name="Semeiks J."/>
            <person name="Borek D."/>
            <person name="Otwinowski Z."/>
            <person name="Grishin N.V."/>
        </authorList>
    </citation>
    <scope>NUCLEOTIDE SEQUENCE [LARGE SCALE GENOMIC DNA]</scope>
    <source>
        <strain evidence="3">CBS 109288 / IBT 7711</strain>
    </source>
</reference>
<dbReference type="AlphaFoldDB" id="A0A084BCG4"/>
<protein>
    <submittedName>
        <fullName evidence="2">Uncharacterized protein</fullName>
    </submittedName>
</protein>
<evidence type="ECO:0000313" key="2">
    <source>
        <dbReference type="EMBL" id="KEY75243.1"/>
    </source>
</evidence>
<name>A0A084BCG4_STACB</name>